<dbReference type="PROSITE" id="PS51257">
    <property type="entry name" value="PROKAR_LIPOPROTEIN"/>
    <property type="match status" value="1"/>
</dbReference>
<evidence type="ECO:0000256" key="4">
    <source>
        <dbReference type="ARBA" id="ARBA00023237"/>
    </source>
</evidence>
<dbReference type="InterPro" id="IPR039565">
    <property type="entry name" value="BamD-like"/>
</dbReference>
<dbReference type="InterPro" id="IPR017689">
    <property type="entry name" value="BamD"/>
</dbReference>
<comment type="subunit">
    <text evidence="6">Part of the Bam complex.</text>
</comment>
<evidence type="ECO:0000256" key="3">
    <source>
        <dbReference type="ARBA" id="ARBA00023139"/>
    </source>
</evidence>
<feature type="domain" description="Outer membrane lipoprotein BamD-like" evidence="8">
    <location>
        <begin position="34"/>
        <end position="239"/>
    </location>
</feature>
<dbReference type="GO" id="GO:0051205">
    <property type="term" value="P:protein insertion into membrane"/>
    <property type="evidence" value="ECO:0007669"/>
    <property type="project" value="UniProtKB-UniRule"/>
</dbReference>
<evidence type="ECO:0000256" key="5">
    <source>
        <dbReference type="ARBA" id="ARBA00023288"/>
    </source>
</evidence>
<evidence type="ECO:0000256" key="6">
    <source>
        <dbReference type="HAMAP-Rule" id="MF_00922"/>
    </source>
</evidence>
<feature type="chain" id="PRO_5011800041" description="Outer membrane protein assembly factor BamD" evidence="7">
    <location>
        <begin position="20"/>
        <end position="254"/>
    </location>
</feature>
<gene>
    <name evidence="6" type="primary">bamD</name>
    <name evidence="9" type="ORF">SAMN04488540_11969</name>
</gene>
<evidence type="ECO:0000256" key="2">
    <source>
        <dbReference type="ARBA" id="ARBA00023136"/>
    </source>
</evidence>
<keyword evidence="10" id="KW-1185">Reference proteome</keyword>
<reference evidence="10" key="1">
    <citation type="submission" date="2016-10" db="EMBL/GenBank/DDBJ databases">
        <authorList>
            <person name="Varghese N."/>
            <person name="Submissions S."/>
        </authorList>
    </citation>
    <scope>NUCLEOTIDE SEQUENCE [LARGE SCALE GENOMIC DNA]</scope>
    <source>
        <strain evidence="10">DSM 23317</strain>
    </source>
</reference>
<dbReference type="Proteomes" id="UP000199527">
    <property type="component" value="Unassembled WGS sequence"/>
</dbReference>
<sequence>MRKLAGPLLLVLASSLMMAGCSSKQGSDAYVIEDRSPEALYTDARQAMEAGSFSKATKILEALDSRYPFGTYKTQVQLDLIYAYYKLDDTASALANVDRFIRLNPTHKDIDYVYYMRGLINMLADSYLFHELLSIDRTDRDPENAKAAFKDFEKLVKTFPDSRYAADGRQRMIAIKNRLAEYSLRVAEYYVKIEAWVAAANRAQQIVETYAGTPAVEPALEIMAKSYHELGQETLKQNTMAVLKSTYPDNTFSE</sequence>
<dbReference type="Gene3D" id="1.25.40.10">
    <property type="entry name" value="Tetratricopeptide repeat domain"/>
    <property type="match status" value="1"/>
</dbReference>
<dbReference type="OrthoDB" id="9779191at2"/>
<evidence type="ECO:0000256" key="1">
    <source>
        <dbReference type="ARBA" id="ARBA00022729"/>
    </source>
</evidence>
<keyword evidence="4 6" id="KW-0998">Cell outer membrane</keyword>
<name>A0A1G8ZCF6_9GAMM</name>
<evidence type="ECO:0000256" key="7">
    <source>
        <dbReference type="SAM" id="SignalP"/>
    </source>
</evidence>
<proteinExistence type="inferred from homology"/>
<dbReference type="RefSeq" id="WP_090367701.1">
    <property type="nucleotide sequence ID" value="NZ_FNEM01000019.1"/>
</dbReference>
<feature type="signal peptide" evidence="7">
    <location>
        <begin position="1"/>
        <end position="19"/>
    </location>
</feature>
<evidence type="ECO:0000313" key="10">
    <source>
        <dbReference type="Proteomes" id="UP000199527"/>
    </source>
</evidence>
<dbReference type="InterPro" id="IPR011990">
    <property type="entry name" value="TPR-like_helical_dom_sf"/>
</dbReference>
<dbReference type="Pfam" id="PF13525">
    <property type="entry name" value="YfiO"/>
    <property type="match status" value="1"/>
</dbReference>
<dbReference type="GO" id="GO:1990063">
    <property type="term" value="C:Bam protein complex"/>
    <property type="evidence" value="ECO:0007669"/>
    <property type="project" value="TreeGrafter"/>
</dbReference>
<keyword evidence="3 6" id="KW-0564">Palmitate</keyword>
<keyword evidence="1 6" id="KW-0732">Signal</keyword>
<organism evidence="9 10">
    <name type="scientific">Ferrimonas sediminum</name>
    <dbReference type="NCBI Taxonomy" id="718193"/>
    <lineage>
        <taxon>Bacteria</taxon>
        <taxon>Pseudomonadati</taxon>
        <taxon>Pseudomonadota</taxon>
        <taxon>Gammaproteobacteria</taxon>
        <taxon>Alteromonadales</taxon>
        <taxon>Ferrimonadaceae</taxon>
        <taxon>Ferrimonas</taxon>
    </lineage>
</organism>
<dbReference type="PANTHER" id="PTHR37423:SF1">
    <property type="entry name" value="OUTER MEMBRANE PROTEIN ASSEMBLY FACTOR BAMD"/>
    <property type="match status" value="1"/>
</dbReference>
<comment type="similarity">
    <text evidence="6">Belongs to the BamD family.</text>
</comment>
<evidence type="ECO:0000259" key="8">
    <source>
        <dbReference type="Pfam" id="PF13525"/>
    </source>
</evidence>
<comment type="subcellular location">
    <subcellularLocation>
        <location evidence="6">Cell outer membrane</location>
        <topology evidence="6">Lipid-anchor</topology>
    </subcellularLocation>
</comment>
<dbReference type="AlphaFoldDB" id="A0A1G8ZCF6"/>
<dbReference type="NCBIfam" id="TIGR03302">
    <property type="entry name" value="OM_YfiO"/>
    <property type="match status" value="1"/>
</dbReference>
<comment type="function">
    <text evidence="6">Part of the outer membrane protein assembly complex, which is involved in assembly and insertion of beta-barrel proteins into the outer membrane.</text>
</comment>
<dbReference type="CDD" id="cd15830">
    <property type="entry name" value="BamD"/>
    <property type="match status" value="1"/>
</dbReference>
<dbReference type="HAMAP" id="MF_00922">
    <property type="entry name" value="OM_assembly_BamD"/>
    <property type="match status" value="1"/>
</dbReference>
<protein>
    <recommendedName>
        <fullName evidence="6">Outer membrane protein assembly factor BamD</fullName>
    </recommendedName>
</protein>
<dbReference type="SUPFAM" id="SSF48452">
    <property type="entry name" value="TPR-like"/>
    <property type="match status" value="1"/>
</dbReference>
<evidence type="ECO:0000313" key="9">
    <source>
        <dbReference type="EMBL" id="SDK12782.1"/>
    </source>
</evidence>
<accession>A0A1G8ZCF6</accession>
<dbReference type="PANTHER" id="PTHR37423">
    <property type="entry name" value="SOLUBLE LYTIC MUREIN TRANSGLYCOSYLASE-RELATED"/>
    <property type="match status" value="1"/>
</dbReference>
<dbReference type="EMBL" id="FNEM01000019">
    <property type="protein sequence ID" value="SDK12782.1"/>
    <property type="molecule type" value="Genomic_DNA"/>
</dbReference>
<dbReference type="GO" id="GO:0043165">
    <property type="term" value="P:Gram-negative-bacterium-type cell outer membrane assembly"/>
    <property type="evidence" value="ECO:0007669"/>
    <property type="project" value="UniProtKB-UniRule"/>
</dbReference>
<keyword evidence="2 6" id="KW-0472">Membrane</keyword>
<keyword evidence="5 6" id="KW-0449">Lipoprotein</keyword>